<dbReference type="Gene3D" id="3.40.1580.10">
    <property type="entry name" value="SMI1/KNR4-like"/>
    <property type="match status" value="1"/>
</dbReference>
<name>A0A367G2V1_9FIRM</name>
<proteinExistence type="predicted"/>
<gene>
    <name evidence="2" type="ORF">C7J97_10850</name>
</gene>
<sequence>MQIRRATMNNTWNYKEDLQDPEAFEKIEKQYDIKIPEKLKDFVAEHNGASPSECVFDSEGGEHLFGAVLSFDSGETCKTTIYQAMDTVQNKSVIPFAEDPFGNYICLSMENGKILFWSHETDEMTVAGDELESFLKGLHPIK</sequence>
<dbReference type="InterPro" id="IPR018958">
    <property type="entry name" value="Knr4/Smi1-like_dom"/>
</dbReference>
<protein>
    <recommendedName>
        <fullName evidence="1">Knr4/Smi1-like domain-containing protein</fullName>
    </recommendedName>
</protein>
<dbReference type="EMBL" id="PXUP01000015">
    <property type="protein sequence ID" value="RCH44543.1"/>
    <property type="molecule type" value="Genomic_DNA"/>
</dbReference>
<comment type="caution">
    <text evidence="2">The sequence shown here is derived from an EMBL/GenBank/DDBJ whole genome shotgun (WGS) entry which is preliminary data.</text>
</comment>
<dbReference type="Proteomes" id="UP000252378">
    <property type="component" value="Unassembled WGS sequence"/>
</dbReference>
<dbReference type="Pfam" id="PF09346">
    <property type="entry name" value="SMI1_KNR4"/>
    <property type="match status" value="1"/>
</dbReference>
<dbReference type="InterPro" id="IPR037883">
    <property type="entry name" value="Knr4/Smi1-like_sf"/>
</dbReference>
<dbReference type="SUPFAM" id="SSF160631">
    <property type="entry name" value="SMI1/KNR4-like"/>
    <property type="match status" value="1"/>
</dbReference>
<dbReference type="SMART" id="SM00860">
    <property type="entry name" value="SMI1_KNR4"/>
    <property type="match status" value="1"/>
</dbReference>
<organism evidence="2 3">
    <name type="scientific">Faecalibacterium prausnitzii</name>
    <dbReference type="NCBI Taxonomy" id="853"/>
    <lineage>
        <taxon>Bacteria</taxon>
        <taxon>Bacillati</taxon>
        <taxon>Bacillota</taxon>
        <taxon>Clostridia</taxon>
        <taxon>Eubacteriales</taxon>
        <taxon>Oscillospiraceae</taxon>
        <taxon>Faecalibacterium</taxon>
    </lineage>
</organism>
<feature type="domain" description="Knr4/Smi1-like" evidence="1">
    <location>
        <begin position="18"/>
        <end position="137"/>
    </location>
</feature>
<evidence type="ECO:0000313" key="3">
    <source>
        <dbReference type="Proteomes" id="UP000252378"/>
    </source>
</evidence>
<reference evidence="2 3" key="1">
    <citation type="submission" date="2018-03" db="EMBL/GenBank/DDBJ databases">
        <title>Complete genome sequencing of Faecalibacterium prausnitzii strains isolated from the human gut.</title>
        <authorList>
            <person name="Fitzgerald B.C."/>
            <person name="Shkoporov A.N."/>
            <person name="Ross P.R."/>
            <person name="Hill C."/>
        </authorList>
    </citation>
    <scope>NUCLEOTIDE SEQUENCE [LARGE SCALE GENOMIC DNA]</scope>
    <source>
        <strain evidence="2 3">ATCC 27768</strain>
    </source>
</reference>
<dbReference type="AlphaFoldDB" id="A0A367G2V1"/>
<evidence type="ECO:0000313" key="2">
    <source>
        <dbReference type="EMBL" id="RCH44543.1"/>
    </source>
</evidence>
<evidence type="ECO:0000259" key="1">
    <source>
        <dbReference type="SMART" id="SM00860"/>
    </source>
</evidence>
<accession>A0A367G2V1</accession>